<organism evidence="1 2">
    <name type="scientific">Propionispora vibrioides</name>
    <dbReference type="NCBI Taxonomy" id="112903"/>
    <lineage>
        <taxon>Bacteria</taxon>
        <taxon>Bacillati</taxon>
        <taxon>Bacillota</taxon>
        <taxon>Negativicutes</taxon>
        <taxon>Selenomonadales</taxon>
        <taxon>Sporomusaceae</taxon>
        <taxon>Propionispora</taxon>
    </lineage>
</organism>
<reference evidence="1 2" key="1">
    <citation type="submission" date="2016-10" db="EMBL/GenBank/DDBJ databases">
        <authorList>
            <person name="de Groot N.N."/>
        </authorList>
    </citation>
    <scope>NUCLEOTIDE SEQUENCE [LARGE SCALE GENOMIC DNA]</scope>
    <source>
        <strain evidence="1 2">DSM 13305</strain>
    </source>
</reference>
<gene>
    <name evidence="1" type="ORF">SAMN04490178_10484</name>
</gene>
<protein>
    <submittedName>
        <fullName evidence="1">Uncharacterized protein</fullName>
    </submittedName>
</protein>
<proteinExistence type="predicted"/>
<sequence length="44" mass="5166">MPTDDNEGLQKIDRQYSQIRVDKVLMFIGKLQLYRQALTIRKAA</sequence>
<name>A0A1H8RUN9_9FIRM</name>
<evidence type="ECO:0000313" key="2">
    <source>
        <dbReference type="Proteomes" id="UP000198847"/>
    </source>
</evidence>
<dbReference type="AlphaFoldDB" id="A0A1H8RUN9"/>
<dbReference type="Proteomes" id="UP000198847">
    <property type="component" value="Unassembled WGS sequence"/>
</dbReference>
<dbReference type="EMBL" id="FODY01000004">
    <property type="protein sequence ID" value="SEO70017.1"/>
    <property type="molecule type" value="Genomic_DNA"/>
</dbReference>
<evidence type="ECO:0000313" key="1">
    <source>
        <dbReference type="EMBL" id="SEO70017.1"/>
    </source>
</evidence>
<keyword evidence="2" id="KW-1185">Reference proteome</keyword>
<accession>A0A1H8RUN9</accession>